<evidence type="ECO:0000256" key="6">
    <source>
        <dbReference type="ARBA" id="ARBA00022777"/>
    </source>
</evidence>
<dbReference type="InterPro" id="IPR050482">
    <property type="entry name" value="Sensor_HK_TwoCompSys"/>
</dbReference>
<dbReference type="SUPFAM" id="SSF55874">
    <property type="entry name" value="ATPase domain of HSP90 chaperone/DNA topoisomerase II/histidine kinase"/>
    <property type="match status" value="1"/>
</dbReference>
<keyword evidence="7" id="KW-0067">ATP-binding</keyword>
<dbReference type="PANTHER" id="PTHR24421">
    <property type="entry name" value="NITRATE/NITRITE SENSOR PROTEIN NARX-RELATED"/>
    <property type="match status" value="1"/>
</dbReference>
<dbReference type="EC" id="2.7.13.3" evidence="2"/>
<sequence>MKIEKLLIENDELREKGSKYVKEIEHITKHERQAVYTSQLEERNSLSQQMHDKIGHTLAASLMQLEASKLLIDSNKDKAKEIIESTINVLRVGMEDVRQALRKIKPPSEQLGINRIKLILEESTKGTGFKYSLIFKGEIGKLQYIQWKAICESAIESVTNAIKYSQGNKIDVSIYVLNKVARIEIKDNGNGVEDVTKGLGLLGIEQRCIDLGGNAIFDGNDGFRITMILPL</sequence>
<organism evidence="10 11">
    <name type="scientific">Clostridium polyendosporum</name>
    <dbReference type="NCBI Taxonomy" id="69208"/>
    <lineage>
        <taxon>Bacteria</taxon>
        <taxon>Bacillati</taxon>
        <taxon>Bacillota</taxon>
        <taxon>Clostridia</taxon>
        <taxon>Eubacteriales</taxon>
        <taxon>Clostridiaceae</taxon>
        <taxon>Clostridium</taxon>
    </lineage>
</organism>
<dbReference type="InterPro" id="IPR036890">
    <property type="entry name" value="HATPase_C_sf"/>
</dbReference>
<dbReference type="GO" id="GO:0016020">
    <property type="term" value="C:membrane"/>
    <property type="evidence" value="ECO:0007669"/>
    <property type="project" value="InterPro"/>
</dbReference>
<dbReference type="Proteomes" id="UP000679179">
    <property type="component" value="Unassembled WGS sequence"/>
</dbReference>
<gene>
    <name evidence="10" type="ORF">CPJCM30710_12010</name>
</gene>
<dbReference type="Gene3D" id="3.30.565.10">
    <property type="entry name" value="Histidine kinase-like ATPase, C-terminal domain"/>
    <property type="match status" value="1"/>
</dbReference>
<dbReference type="GO" id="GO:0046983">
    <property type="term" value="F:protein dimerization activity"/>
    <property type="evidence" value="ECO:0007669"/>
    <property type="project" value="InterPro"/>
</dbReference>
<keyword evidence="8" id="KW-0902">Two-component regulatory system</keyword>
<evidence type="ECO:0000256" key="2">
    <source>
        <dbReference type="ARBA" id="ARBA00012438"/>
    </source>
</evidence>
<evidence type="ECO:0000313" key="10">
    <source>
        <dbReference type="EMBL" id="GIM28535.1"/>
    </source>
</evidence>
<evidence type="ECO:0000313" key="11">
    <source>
        <dbReference type="Proteomes" id="UP000679179"/>
    </source>
</evidence>
<evidence type="ECO:0000256" key="8">
    <source>
        <dbReference type="ARBA" id="ARBA00023012"/>
    </source>
</evidence>
<evidence type="ECO:0000256" key="7">
    <source>
        <dbReference type="ARBA" id="ARBA00022840"/>
    </source>
</evidence>
<dbReference type="AlphaFoldDB" id="A0A919RXW5"/>
<keyword evidence="5" id="KW-0547">Nucleotide-binding</keyword>
<accession>A0A919RXW5</accession>
<keyword evidence="11" id="KW-1185">Reference proteome</keyword>
<dbReference type="GO" id="GO:0000155">
    <property type="term" value="F:phosphorelay sensor kinase activity"/>
    <property type="evidence" value="ECO:0007669"/>
    <property type="project" value="InterPro"/>
</dbReference>
<dbReference type="PANTHER" id="PTHR24421:SF10">
    <property type="entry name" value="NITRATE_NITRITE SENSOR PROTEIN NARQ"/>
    <property type="match status" value="1"/>
</dbReference>
<proteinExistence type="predicted"/>
<keyword evidence="4" id="KW-0808">Transferase</keyword>
<dbReference type="Pfam" id="PF07730">
    <property type="entry name" value="HisKA_3"/>
    <property type="match status" value="1"/>
</dbReference>
<keyword evidence="3" id="KW-0597">Phosphoprotein</keyword>
<protein>
    <recommendedName>
        <fullName evidence="2">histidine kinase</fullName>
        <ecNumber evidence="2">2.7.13.3</ecNumber>
    </recommendedName>
</protein>
<dbReference type="InterPro" id="IPR011712">
    <property type="entry name" value="Sig_transdc_His_kin_sub3_dim/P"/>
</dbReference>
<dbReference type="GO" id="GO:0005524">
    <property type="term" value="F:ATP binding"/>
    <property type="evidence" value="ECO:0007669"/>
    <property type="project" value="UniProtKB-KW"/>
</dbReference>
<evidence type="ECO:0000256" key="4">
    <source>
        <dbReference type="ARBA" id="ARBA00022679"/>
    </source>
</evidence>
<evidence type="ECO:0000256" key="1">
    <source>
        <dbReference type="ARBA" id="ARBA00000085"/>
    </source>
</evidence>
<comment type="catalytic activity">
    <reaction evidence="1">
        <text>ATP + protein L-histidine = ADP + protein N-phospho-L-histidine.</text>
        <dbReference type="EC" id="2.7.13.3"/>
    </reaction>
</comment>
<reference evidence="10" key="1">
    <citation type="submission" date="2021-03" db="EMBL/GenBank/DDBJ databases">
        <title>Taxonomic study of Clostridium polyendosporum from meadow-gley soil under rice.</title>
        <authorList>
            <person name="Kobayashi H."/>
            <person name="Tanizawa Y."/>
            <person name="Yagura M."/>
        </authorList>
    </citation>
    <scope>NUCLEOTIDE SEQUENCE</scope>
    <source>
        <strain evidence="10">JCM 30710</strain>
    </source>
</reference>
<evidence type="ECO:0000256" key="3">
    <source>
        <dbReference type="ARBA" id="ARBA00022553"/>
    </source>
</evidence>
<dbReference type="EMBL" id="BOPZ01000007">
    <property type="protein sequence ID" value="GIM28535.1"/>
    <property type="molecule type" value="Genomic_DNA"/>
</dbReference>
<name>A0A919RXW5_9CLOT</name>
<evidence type="ECO:0000256" key="5">
    <source>
        <dbReference type="ARBA" id="ARBA00022741"/>
    </source>
</evidence>
<comment type="caution">
    <text evidence="10">The sequence shown here is derived from an EMBL/GenBank/DDBJ whole genome shotgun (WGS) entry which is preliminary data.</text>
</comment>
<keyword evidence="6" id="KW-0418">Kinase</keyword>
<feature type="domain" description="Signal transduction histidine kinase subgroup 3 dimerisation and phosphoacceptor" evidence="9">
    <location>
        <begin position="42"/>
        <end position="108"/>
    </location>
</feature>
<evidence type="ECO:0000259" key="9">
    <source>
        <dbReference type="Pfam" id="PF07730"/>
    </source>
</evidence>
<dbReference type="CDD" id="cd16917">
    <property type="entry name" value="HATPase_UhpB-NarQ-NarX-like"/>
    <property type="match status" value="1"/>
</dbReference>
<dbReference type="Gene3D" id="1.20.5.1930">
    <property type="match status" value="1"/>
</dbReference>